<dbReference type="Proteomes" id="UP000608594">
    <property type="component" value="Unassembled WGS sequence"/>
</dbReference>
<name>A0A926GGT9_9RHOB</name>
<proteinExistence type="predicted"/>
<evidence type="ECO:0000313" key="2">
    <source>
        <dbReference type="Proteomes" id="UP000608594"/>
    </source>
</evidence>
<sequence>MVQYPENNKQGAALTDDPIARLVQAWPETFFRSLAEEIDAAFAKAHSLTAEKIAPPERRGALGQLRHFLSEDGFRSAGRAAGLIVHVPDTSPKGGCYSVVERDGNFMIRSNVLSHCGQPRPTKFRRRWSTLNEWLSPWQIDLFDTDRPQPAQDNMCAMLVVTASKNGNPMLPAFVGIGIPSHDLSTWIRLASIEDIIALYNAPAEQKDAPVDIADRAVPKLKRRRPSELG</sequence>
<evidence type="ECO:0000313" key="1">
    <source>
        <dbReference type="EMBL" id="MBC9248371.1"/>
    </source>
</evidence>
<dbReference type="AlphaFoldDB" id="A0A926GGT9"/>
<protein>
    <submittedName>
        <fullName evidence="1">Uncharacterized protein</fullName>
    </submittedName>
</protein>
<organism evidence="1 2">
    <name type="scientific">Paracoccus amoyensis</name>
    <dbReference type="NCBI Taxonomy" id="2760093"/>
    <lineage>
        <taxon>Bacteria</taxon>
        <taxon>Pseudomonadati</taxon>
        <taxon>Pseudomonadota</taxon>
        <taxon>Alphaproteobacteria</taxon>
        <taxon>Rhodobacterales</taxon>
        <taxon>Paracoccaceae</taxon>
        <taxon>Paracoccus</taxon>
    </lineage>
</organism>
<reference evidence="1" key="1">
    <citation type="submission" date="2020-08" db="EMBL/GenBank/DDBJ databases">
        <title>Paracoccus amoyensis sp. nov., isolated from the surface seawater at coast of Xiamen, Fujian.</title>
        <authorList>
            <person name="Lyu L."/>
        </authorList>
    </citation>
    <scope>NUCLEOTIDE SEQUENCE</scope>
    <source>
        <strain evidence="1">11-3</strain>
    </source>
</reference>
<accession>A0A926GGT9</accession>
<dbReference type="EMBL" id="JACOQL010000006">
    <property type="protein sequence ID" value="MBC9248371.1"/>
    <property type="molecule type" value="Genomic_DNA"/>
</dbReference>
<comment type="caution">
    <text evidence="1">The sequence shown here is derived from an EMBL/GenBank/DDBJ whole genome shotgun (WGS) entry which is preliminary data.</text>
</comment>
<keyword evidence="2" id="KW-1185">Reference proteome</keyword>
<gene>
    <name evidence="1" type="ORF">H4P12_17025</name>
</gene>
<dbReference type="RefSeq" id="WP_166331077.1">
    <property type="nucleotide sequence ID" value="NZ_JACOQL010000006.1"/>
</dbReference>